<dbReference type="InterPro" id="IPR020846">
    <property type="entry name" value="MFS_dom"/>
</dbReference>
<accession>A0AAD3TWH3</accession>
<dbReference type="Gene3D" id="1.20.1250.20">
    <property type="entry name" value="MFS general substrate transporter like domains"/>
    <property type="match status" value="1"/>
</dbReference>
<feature type="transmembrane region" description="Helical" evidence="11">
    <location>
        <begin position="353"/>
        <end position="375"/>
    </location>
</feature>
<reference evidence="13" key="2">
    <citation type="submission" date="2023-06" db="EMBL/GenBank/DDBJ databases">
        <authorList>
            <person name="Kobayashi Y."/>
            <person name="Kayamori A."/>
            <person name="Aoki K."/>
            <person name="Shiwa Y."/>
            <person name="Fujita N."/>
            <person name="Sugita T."/>
            <person name="Iwasaki W."/>
            <person name="Tanaka N."/>
            <person name="Takashima M."/>
        </authorList>
    </citation>
    <scope>NUCLEOTIDE SEQUENCE</scope>
    <source>
        <strain evidence="13">HIS016</strain>
    </source>
</reference>
<evidence type="ECO:0000256" key="6">
    <source>
        <dbReference type="ARBA" id="ARBA00022989"/>
    </source>
</evidence>
<keyword evidence="5" id="KW-0672">Quinate metabolism</keyword>
<dbReference type="GO" id="GO:0016020">
    <property type="term" value="C:membrane"/>
    <property type="evidence" value="ECO:0007669"/>
    <property type="project" value="UniProtKB-SubCell"/>
</dbReference>
<dbReference type="AlphaFoldDB" id="A0AAD3TWH3"/>
<evidence type="ECO:0000256" key="4">
    <source>
        <dbReference type="ARBA" id="ARBA00022692"/>
    </source>
</evidence>
<dbReference type="InterPro" id="IPR050360">
    <property type="entry name" value="MFS_Sugar_Transporters"/>
</dbReference>
<feature type="transmembrane region" description="Helical" evidence="11">
    <location>
        <begin position="456"/>
        <end position="477"/>
    </location>
</feature>
<gene>
    <name evidence="13" type="primary">qutD</name>
    <name evidence="13" type="ORF">CspeluHIS016_0405360</name>
</gene>
<dbReference type="NCBIfam" id="TIGR00879">
    <property type="entry name" value="SP"/>
    <property type="match status" value="1"/>
</dbReference>
<feature type="transmembrane region" description="Helical" evidence="11">
    <location>
        <begin position="123"/>
        <end position="148"/>
    </location>
</feature>
<evidence type="ECO:0000256" key="8">
    <source>
        <dbReference type="ARBA" id="ARBA00043213"/>
    </source>
</evidence>
<keyword evidence="14" id="KW-1185">Reference proteome</keyword>
<feature type="transmembrane region" description="Helical" evidence="11">
    <location>
        <begin position="68"/>
        <end position="91"/>
    </location>
</feature>
<reference evidence="13" key="1">
    <citation type="journal article" date="2023" name="BMC Genomics">
        <title>Chromosome-level genome assemblies of Cutaneotrichosporon spp. (Trichosporonales, Basidiomycota) reveal imbalanced evolution between nucleotide sequences and chromosome synteny.</title>
        <authorList>
            <person name="Kobayashi Y."/>
            <person name="Kayamori A."/>
            <person name="Aoki K."/>
            <person name="Shiwa Y."/>
            <person name="Matsutani M."/>
            <person name="Fujita N."/>
            <person name="Sugita T."/>
            <person name="Iwasaki W."/>
            <person name="Tanaka N."/>
            <person name="Takashima M."/>
        </authorList>
    </citation>
    <scope>NUCLEOTIDE SEQUENCE</scope>
    <source>
        <strain evidence="13">HIS016</strain>
    </source>
</reference>
<dbReference type="EMBL" id="BTCM01000004">
    <property type="protein sequence ID" value="GMK57702.1"/>
    <property type="molecule type" value="Genomic_DNA"/>
</dbReference>
<evidence type="ECO:0000256" key="2">
    <source>
        <dbReference type="ARBA" id="ARBA00010992"/>
    </source>
</evidence>
<evidence type="ECO:0000256" key="1">
    <source>
        <dbReference type="ARBA" id="ARBA00004141"/>
    </source>
</evidence>
<proteinExistence type="inferred from homology"/>
<comment type="catalytic activity">
    <reaction evidence="9">
        <text>myo-inositol(out) + H(+)(out) = myo-inositol(in) + H(+)(in)</text>
        <dbReference type="Rhea" id="RHEA:60364"/>
        <dbReference type="ChEBI" id="CHEBI:15378"/>
        <dbReference type="ChEBI" id="CHEBI:17268"/>
    </reaction>
</comment>
<comment type="caution">
    <text evidence="13">The sequence shown here is derived from an EMBL/GenBank/DDBJ whole genome shotgun (WGS) entry which is preliminary data.</text>
</comment>
<evidence type="ECO:0000313" key="14">
    <source>
        <dbReference type="Proteomes" id="UP001222932"/>
    </source>
</evidence>
<dbReference type="GO" id="GO:0005351">
    <property type="term" value="F:carbohydrate:proton symporter activity"/>
    <property type="evidence" value="ECO:0007669"/>
    <property type="project" value="TreeGrafter"/>
</dbReference>
<evidence type="ECO:0000259" key="12">
    <source>
        <dbReference type="PROSITE" id="PS50850"/>
    </source>
</evidence>
<feature type="transmembrane region" description="Helical" evidence="11">
    <location>
        <begin position="98"/>
        <end position="117"/>
    </location>
</feature>
<comment type="subcellular location">
    <subcellularLocation>
        <location evidence="1">Membrane</location>
        <topology evidence="1">Multi-pass membrane protein</topology>
    </subcellularLocation>
</comment>
<evidence type="ECO:0000256" key="5">
    <source>
        <dbReference type="ARBA" id="ARBA00022911"/>
    </source>
</evidence>
<dbReference type="FunFam" id="1.20.1250.20:FF:000026">
    <property type="entry name" value="MFS quinate transporter QutD"/>
    <property type="match status" value="1"/>
</dbReference>
<sequence length="541" mass="59261">MVKLTIVEDRVTPKEVYNWRVYFYAAMACWASVMIGYDSAFIGSAMALKSFKDEFKLTSKSKTEFNFLSANIVSCYQAGCFFGALSGYFVGFYFGRKWGLFVAALIFVVGSVLQIVASGKTGLGIMYAGRIIAGWSVGVASNLTPIYIAEISPPAIRGRLIGLYELGWQIGAVVGFWIGYGVNQHIPYGNAQWHIPFAVQLIPGGMLALGSLTLKESPRWLATRDRFETALANLASIRNLPVDHAYVQEEMYEIKSGIEYDEERAGKGILGPLKTLFGNRAYLKRLGLCVALFAGQNVTGINAINYYSPTVFASIGVSGTSTSLLTTGVFGLLKFAAAVVWLLWLVDRYGRKLLLIIGSAGGAVCMYWIGIYIAISKPQNNPTSSISGGGISAMVAFYLWTCFYGPTWNGTPWVFGAETMPTFIRSATQAIIAASNWLFAFLIARFTPQMFTSMGFGVYIFFASLMLVTIPLVYFFIPETSGVPLEYMDELFALRPRSAHAILSERFLAEQQAAANSGEAVSKDNAVHRVEPVRSKDSVDV</sequence>
<keyword evidence="6 11" id="KW-1133">Transmembrane helix</keyword>
<dbReference type="PANTHER" id="PTHR48022">
    <property type="entry name" value="PLASTIDIC GLUCOSE TRANSPORTER 4"/>
    <property type="match status" value="1"/>
</dbReference>
<dbReference type="InterPro" id="IPR005829">
    <property type="entry name" value="Sugar_transporter_CS"/>
</dbReference>
<keyword evidence="3 10" id="KW-0813">Transport</keyword>
<feature type="transmembrane region" description="Helical" evidence="11">
    <location>
        <begin position="193"/>
        <end position="214"/>
    </location>
</feature>
<feature type="transmembrane region" description="Helical" evidence="11">
    <location>
        <begin position="423"/>
        <end position="444"/>
    </location>
</feature>
<feature type="transmembrane region" description="Helical" evidence="11">
    <location>
        <begin position="160"/>
        <end position="181"/>
    </location>
</feature>
<dbReference type="PANTHER" id="PTHR48022:SF34">
    <property type="entry name" value="MAJOR FACILITATOR SUPERFAMILY (MFS) PROFILE DOMAIN-CONTAINING PROTEIN-RELATED"/>
    <property type="match status" value="1"/>
</dbReference>
<protein>
    <recommendedName>
        <fullName evidence="8">Quinate transporter</fullName>
    </recommendedName>
</protein>
<dbReference type="PRINTS" id="PR00171">
    <property type="entry name" value="SUGRTRNSPORT"/>
</dbReference>
<feature type="domain" description="Major facilitator superfamily (MFS) profile" evidence="12">
    <location>
        <begin position="24"/>
        <end position="481"/>
    </location>
</feature>
<comment type="similarity">
    <text evidence="2 10">Belongs to the major facilitator superfamily. Sugar transporter (TC 2.A.1.1) family.</text>
</comment>
<evidence type="ECO:0000313" key="13">
    <source>
        <dbReference type="EMBL" id="GMK57702.1"/>
    </source>
</evidence>
<evidence type="ECO:0000256" key="11">
    <source>
        <dbReference type="SAM" id="Phobius"/>
    </source>
</evidence>
<dbReference type="InterPro" id="IPR005828">
    <property type="entry name" value="MFS_sugar_transport-like"/>
</dbReference>
<dbReference type="PROSITE" id="PS50850">
    <property type="entry name" value="MFS"/>
    <property type="match status" value="1"/>
</dbReference>
<keyword evidence="4 11" id="KW-0812">Transmembrane</keyword>
<dbReference type="SUPFAM" id="SSF103473">
    <property type="entry name" value="MFS general substrate transporter"/>
    <property type="match status" value="1"/>
</dbReference>
<evidence type="ECO:0000256" key="7">
    <source>
        <dbReference type="ARBA" id="ARBA00023136"/>
    </source>
</evidence>
<dbReference type="Proteomes" id="UP001222932">
    <property type="component" value="Unassembled WGS sequence"/>
</dbReference>
<evidence type="ECO:0000256" key="10">
    <source>
        <dbReference type="RuleBase" id="RU003346"/>
    </source>
</evidence>
<feature type="transmembrane region" description="Helical" evidence="11">
    <location>
        <begin position="286"/>
        <end position="304"/>
    </location>
</feature>
<feature type="transmembrane region" description="Helical" evidence="11">
    <location>
        <begin position="324"/>
        <end position="346"/>
    </location>
</feature>
<name>A0AAD3TWH3_9TREE</name>
<feature type="transmembrane region" description="Helical" evidence="11">
    <location>
        <begin position="21"/>
        <end position="48"/>
    </location>
</feature>
<dbReference type="PROSITE" id="PS00216">
    <property type="entry name" value="SUGAR_TRANSPORT_1"/>
    <property type="match status" value="1"/>
</dbReference>
<keyword evidence="7 11" id="KW-0472">Membrane</keyword>
<evidence type="ECO:0000256" key="3">
    <source>
        <dbReference type="ARBA" id="ARBA00022448"/>
    </source>
</evidence>
<evidence type="ECO:0000256" key="9">
    <source>
        <dbReference type="ARBA" id="ARBA00049119"/>
    </source>
</evidence>
<dbReference type="InterPro" id="IPR003663">
    <property type="entry name" value="Sugar/inositol_transpt"/>
</dbReference>
<dbReference type="Pfam" id="PF00083">
    <property type="entry name" value="Sugar_tr"/>
    <property type="match status" value="1"/>
</dbReference>
<dbReference type="InterPro" id="IPR036259">
    <property type="entry name" value="MFS_trans_sf"/>
</dbReference>
<organism evidence="13 14">
    <name type="scientific">Cutaneotrichosporon spelunceum</name>
    <dbReference type="NCBI Taxonomy" id="1672016"/>
    <lineage>
        <taxon>Eukaryota</taxon>
        <taxon>Fungi</taxon>
        <taxon>Dikarya</taxon>
        <taxon>Basidiomycota</taxon>
        <taxon>Agaricomycotina</taxon>
        <taxon>Tremellomycetes</taxon>
        <taxon>Trichosporonales</taxon>
        <taxon>Trichosporonaceae</taxon>
        <taxon>Cutaneotrichosporon</taxon>
    </lineage>
</organism>